<comment type="caution">
    <text evidence="1">The sequence shown here is derived from an EMBL/GenBank/DDBJ whole genome shotgun (WGS) entry which is preliminary data.</text>
</comment>
<evidence type="ECO:0000313" key="2">
    <source>
        <dbReference type="Proteomes" id="UP000520767"/>
    </source>
</evidence>
<proteinExistence type="predicted"/>
<accession>A0A7W7VDT5</accession>
<gene>
    <name evidence="1" type="ORF">FHR82_002639</name>
</gene>
<dbReference type="EMBL" id="JACHJQ010000003">
    <property type="protein sequence ID" value="MBB4906419.1"/>
    <property type="molecule type" value="Genomic_DNA"/>
</dbReference>
<dbReference type="Proteomes" id="UP000520767">
    <property type="component" value="Unassembled WGS sequence"/>
</dbReference>
<name>A0A7W7VDT5_9PSEU</name>
<sequence length="129" mass="13845">MVDLFMVPAEMGGYEAAPDGGVDPKVVATSPLQSQMAEGTLFSEKDYASCLSLKDFTTNCNVGLMAYTNSAHKRANLYEGTDQSLADDFNYLSDVEYGVREFDLAYTSGGPWPVNAPGPMRIDAVGLGE</sequence>
<reference evidence="1 2" key="1">
    <citation type="submission" date="2020-08" db="EMBL/GenBank/DDBJ databases">
        <title>Genomic Encyclopedia of Type Strains, Phase III (KMG-III): the genomes of soil and plant-associated and newly described type strains.</title>
        <authorList>
            <person name="Whitman W."/>
        </authorList>
    </citation>
    <scope>NUCLEOTIDE SEQUENCE [LARGE SCALE GENOMIC DNA]</scope>
    <source>
        <strain evidence="1 2">CECT 8960</strain>
    </source>
</reference>
<keyword evidence="2" id="KW-1185">Reference proteome</keyword>
<dbReference type="AlphaFoldDB" id="A0A7W7VDT5"/>
<dbReference type="RefSeq" id="WP_184810634.1">
    <property type="nucleotide sequence ID" value="NZ_JACHJQ010000003.1"/>
</dbReference>
<organism evidence="1 2">
    <name type="scientific">Actinophytocola algeriensis</name>
    <dbReference type="NCBI Taxonomy" id="1768010"/>
    <lineage>
        <taxon>Bacteria</taxon>
        <taxon>Bacillati</taxon>
        <taxon>Actinomycetota</taxon>
        <taxon>Actinomycetes</taxon>
        <taxon>Pseudonocardiales</taxon>
        <taxon>Pseudonocardiaceae</taxon>
    </lineage>
</organism>
<protein>
    <submittedName>
        <fullName evidence="1">Uncharacterized protein</fullName>
    </submittedName>
</protein>
<evidence type="ECO:0000313" key="1">
    <source>
        <dbReference type="EMBL" id="MBB4906419.1"/>
    </source>
</evidence>